<evidence type="ECO:0000256" key="3">
    <source>
        <dbReference type="ARBA" id="ARBA00023237"/>
    </source>
</evidence>
<evidence type="ECO:0000313" key="6">
    <source>
        <dbReference type="EMBL" id="QNQ08566.1"/>
    </source>
</evidence>
<reference evidence="6 7" key="1">
    <citation type="submission" date="2020-09" db="EMBL/GenBank/DDBJ databases">
        <title>Sphingomonas sp., a new species isolated from pork steak.</title>
        <authorList>
            <person name="Heidler von Heilborn D."/>
        </authorList>
    </citation>
    <scope>NUCLEOTIDE SEQUENCE [LARGE SCALE GENOMIC DNA]</scope>
    <source>
        <strain evidence="7">S8-3T</strain>
    </source>
</reference>
<feature type="domain" description="Haemolysin activator HlyB C-terminal" evidence="4">
    <location>
        <begin position="172"/>
        <end position="492"/>
    </location>
</feature>
<dbReference type="PANTHER" id="PTHR34597">
    <property type="entry name" value="SLR1661 PROTEIN"/>
    <property type="match status" value="1"/>
</dbReference>
<keyword evidence="2" id="KW-0812">Transmembrane</keyword>
<dbReference type="Proteomes" id="UP000516148">
    <property type="component" value="Chromosome"/>
</dbReference>
<proteinExistence type="predicted"/>
<dbReference type="RefSeq" id="WP_187760894.1">
    <property type="nucleotide sequence ID" value="NZ_CP061038.1"/>
</dbReference>
<evidence type="ECO:0000313" key="7">
    <source>
        <dbReference type="Proteomes" id="UP000516148"/>
    </source>
</evidence>
<dbReference type="Gene3D" id="2.40.160.50">
    <property type="entry name" value="membrane protein fhac: a member of the omp85/tpsb transporter family"/>
    <property type="match status" value="1"/>
</dbReference>
<dbReference type="PANTHER" id="PTHR34597:SF6">
    <property type="entry name" value="BLR6126 PROTEIN"/>
    <property type="match status" value="1"/>
</dbReference>
<evidence type="ECO:0000259" key="5">
    <source>
        <dbReference type="Pfam" id="PF08479"/>
    </source>
</evidence>
<evidence type="ECO:0000256" key="2">
    <source>
        <dbReference type="ARBA" id="ARBA00022692"/>
    </source>
</evidence>
<accession>A0A7H0LFW3</accession>
<evidence type="ECO:0000259" key="4">
    <source>
        <dbReference type="Pfam" id="PF03865"/>
    </source>
</evidence>
<organism evidence="6 7">
    <name type="scientific">Sphingomonas alpina</name>
    <dbReference type="NCBI Taxonomy" id="653931"/>
    <lineage>
        <taxon>Bacteria</taxon>
        <taxon>Pseudomonadati</taxon>
        <taxon>Pseudomonadota</taxon>
        <taxon>Alphaproteobacteria</taxon>
        <taxon>Sphingomonadales</taxon>
        <taxon>Sphingomonadaceae</taxon>
        <taxon>Sphingomonas</taxon>
    </lineage>
</organism>
<dbReference type="InterPro" id="IPR051544">
    <property type="entry name" value="TPS_OM_transporter"/>
</dbReference>
<gene>
    <name evidence="6" type="ORF">H3Z74_17705</name>
</gene>
<dbReference type="EMBL" id="CP061038">
    <property type="protein sequence ID" value="QNQ08566.1"/>
    <property type="molecule type" value="Genomic_DNA"/>
</dbReference>
<dbReference type="InterPro" id="IPR005565">
    <property type="entry name" value="Hemolysn_activator_HlyB_C"/>
</dbReference>
<keyword evidence="7" id="KW-1185">Reference proteome</keyword>
<dbReference type="GO" id="GO:0046819">
    <property type="term" value="P:protein secretion by the type V secretion system"/>
    <property type="evidence" value="ECO:0007669"/>
    <property type="project" value="TreeGrafter"/>
</dbReference>
<dbReference type="AlphaFoldDB" id="A0A7H0LFW3"/>
<dbReference type="Pfam" id="PF03865">
    <property type="entry name" value="ShlB"/>
    <property type="match status" value="1"/>
</dbReference>
<dbReference type="GO" id="GO:0008320">
    <property type="term" value="F:protein transmembrane transporter activity"/>
    <property type="evidence" value="ECO:0007669"/>
    <property type="project" value="TreeGrafter"/>
</dbReference>
<keyword evidence="1" id="KW-1134">Transmembrane beta strand</keyword>
<sequence>MAVTLLAGASVAAAQDAPAGDAPIATTGDAAQRKIDILRYRIDGNTVLARIDVEKAVLPYLGPKRSPADVESARTALVKAYRDKGYETVDVEIPEQDVRGGIVRLNVVELRVGRLRVTDARHISPGAIKARAPSIAEGSVPNYPAIYRDVAALNKSADRTITPALRAGDTPGTVDIDLQVEDKLPLHATFELNDRTSSRTERLRASASVSYSNLFQMDHSISIQGQFAPQKPKQSWVVSGSYAAPIAGSPFTIVGYAVHSDSDVAAIGGIGVLGSGDILGLRGIYNFSSSEHVFHTLTLGADYKSFREDLILGSDTAATPIDYIPLTAQYALARRGAKSDLDLSVALNFGIRGLDANEEEFRLKRFSASASWAYLRADLAYRYRFPGDVQVGVKFGGQLSGQPLISNEQFSAGGLDSVRGYYESQALGDSGYFSQLDVESPSLHKIFGKGVNELRGFAFLDSARLWIRDPLTDLNGKVDNGESLASAGLGLRLRVLGHLNASLLMSIPLVRPESTLIDVGKRVRGQFRLWSEF</sequence>
<feature type="domain" description="Polypeptide-transport-associated ShlB-type" evidence="5">
    <location>
        <begin position="37"/>
        <end position="109"/>
    </location>
</feature>
<dbReference type="InterPro" id="IPR013686">
    <property type="entry name" value="Polypept-transport_assoc_ShlB"/>
</dbReference>
<dbReference type="Gene3D" id="3.10.20.310">
    <property type="entry name" value="membrane protein fhac"/>
    <property type="match status" value="1"/>
</dbReference>
<name>A0A7H0LFW3_9SPHN</name>
<dbReference type="KEGG" id="spap:H3Z74_17705"/>
<keyword evidence="3" id="KW-0998">Cell outer membrane</keyword>
<keyword evidence="1" id="KW-0472">Membrane</keyword>
<protein>
    <submittedName>
        <fullName evidence="6">ShlB/FhaC/HecB family hemolysin secretion/activation protein</fullName>
    </submittedName>
</protein>
<dbReference type="GO" id="GO:0098046">
    <property type="term" value="C:type V protein secretion system complex"/>
    <property type="evidence" value="ECO:0007669"/>
    <property type="project" value="TreeGrafter"/>
</dbReference>
<dbReference type="Pfam" id="PF08479">
    <property type="entry name" value="POTRA_2"/>
    <property type="match status" value="1"/>
</dbReference>
<evidence type="ECO:0000256" key="1">
    <source>
        <dbReference type="ARBA" id="ARBA00022452"/>
    </source>
</evidence>